<evidence type="ECO:0000313" key="3">
    <source>
        <dbReference type="Proteomes" id="UP000464954"/>
    </source>
</evidence>
<dbReference type="FunFam" id="3.30.1330.40:FF:000001">
    <property type="entry name" value="L-PSP family endoribonuclease"/>
    <property type="match status" value="1"/>
</dbReference>
<accession>A0A6P1MDB4</accession>
<evidence type="ECO:0000256" key="1">
    <source>
        <dbReference type="ARBA" id="ARBA00010552"/>
    </source>
</evidence>
<dbReference type="CDD" id="cd00448">
    <property type="entry name" value="YjgF_YER057c_UK114_family"/>
    <property type="match status" value="1"/>
</dbReference>
<dbReference type="PANTHER" id="PTHR11803:SF58">
    <property type="entry name" value="PROTEIN HMF1-RELATED"/>
    <property type="match status" value="1"/>
</dbReference>
<reference evidence="2 3" key="1">
    <citation type="submission" date="2020-01" db="EMBL/GenBank/DDBJ databases">
        <title>Ponticoccus aerotolerans gen. nov., sp. nov., an anaerobic bacterium and proposal of Ponticoccusceae fam. nov., Ponticoccusles ord. nov. and Ponticoccuse classis nov. in the phylum Kiritimatiellaeota.</title>
        <authorList>
            <person name="Zhou L.Y."/>
            <person name="Du Z.J."/>
        </authorList>
    </citation>
    <scope>NUCLEOTIDE SEQUENCE [LARGE SCALE GENOMIC DNA]</scope>
    <source>
        <strain evidence="2 3">S-5007</strain>
    </source>
</reference>
<dbReference type="SUPFAM" id="SSF55298">
    <property type="entry name" value="YjgF-like"/>
    <property type="match status" value="1"/>
</dbReference>
<dbReference type="GO" id="GO:0019239">
    <property type="term" value="F:deaminase activity"/>
    <property type="evidence" value="ECO:0007669"/>
    <property type="project" value="TreeGrafter"/>
</dbReference>
<evidence type="ECO:0000313" key="2">
    <source>
        <dbReference type="EMBL" id="QHI70058.1"/>
    </source>
</evidence>
<dbReference type="InterPro" id="IPR006056">
    <property type="entry name" value="RidA"/>
</dbReference>
<keyword evidence="3" id="KW-1185">Reference proteome</keyword>
<name>A0A6P1MDB4_9BACT</name>
<dbReference type="InterPro" id="IPR035959">
    <property type="entry name" value="RutC-like_sf"/>
</dbReference>
<dbReference type="NCBIfam" id="TIGR00004">
    <property type="entry name" value="Rid family detoxifying hydrolase"/>
    <property type="match status" value="1"/>
</dbReference>
<dbReference type="RefSeq" id="WP_160629237.1">
    <property type="nucleotide sequence ID" value="NZ_CP047593.1"/>
</dbReference>
<proteinExistence type="inferred from homology"/>
<gene>
    <name evidence="2" type="ORF">GT409_11560</name>
</gene>
<dbReference type="Gene3D" id="3.30.1330.40">
    <property type="entry name" value="RutC-like"/>
    <property type="match status" value="1"/>
</dbReference>
<sequence>MKKDIIQTAAAPEPIGPYSQAVESDGTLYCSGQIPVNPQTGDIPETIEEQAHQVLANLRAVIKEAGGDLEDVVKTTIFLTDLNCFAAVNAIYGEYFDEATAPARSTVQVSALPKGVFIEIDAIAKLN</sequence>
<dbReference type="PROSITE" id="PS01094">
    <property type="entry name" value="UPF0076"/>
    <property type="match status" value="1"/>
</dbReference>
<dbReference type="KEGG" id="taer:GT409_11560"/>
<dbReference type="AlphaFoldDB" id="A0A6P1MDB4"/>
<dbReference type="InterPro" id="IPR019897">
    <property type="entry name" value="RidA_CS"/>
</dbReference>
<dbReference type="EMBL" id="CP047593">
    <property type="protein sequence ID" value="QHI70058.1"/>
    <property type="molecule type" value="Genomic_DNA"/>
</dbReference>
<dbReference type="Pfam" id="PF01042">
    <property type="entry name" value="Ribonuc_L-PSP"/>
    <property type="match status" value="1"/>
</dbReference>
<protein>
    <submittedName>
        <fullName evidence="2">RidA family protein</fullName>
    </submittedName>
</protein>
<dbReference type="GO" id="GO:0005829">
    <property type="term" value="C:cytosol"/>
    <property type="evidence" value="ECO:0007669"/>
    <property type="project" value="TreeGrafter"/>
</dbReference>
<dbReference type="InterPro" id="IPR006175">
    <property type="entry name" value="YjgF/YER057c/UK114"/>
</dbReference>
<comment type="similarity">
    <text evidence="1">Belongs to the RutC family.</text>
</comment>
<organism evidence="2 3">
    <name type="scientific">Tichowtungia aerotolerans</name>
    <dbReference type="NCBI Taxonomy" id="2697043"/>
    <lineage>
        <taxon>Bacteria</taxon>
        <taxon>Pseudomonadati</taxon>
        <taxon>Kiritimatiellota</taxon>
        <taxon>Tichowtungiia</taxon>
        <taxon>Tichowtungiales</taxon>
        <taxon>Tichowtungiaceae</taxon>
        <taxon>Tichowtungia</taxon>
    </lineage>
</organism>
<dbReference type="PANTHER" id="PTHR11803">
    <property type="entry name" value="2-IMINOBUTANOATE/2-IMINOPROPANOATE DEAMINASE RIDA"/>
    <property type="match status" value="1"/>
</dbReference>
<dbReference type="Proteomes" id="UP000464954">
    <property type="component" value="Chromosome"/>
</dbReference>